<dbReference type="RefSeq" id="WP_170109296.1">
    <property type="nucleotide sequence ID" value="NZ_QAOH01000009.1"/>
</dbReference>
<dbReference type="EMBL" id="QAOH01000009">
    <property type="protein sequence ID" value="PTQ70687.1"/>
    <property type="molecule type" value="Genomic_DNA"/>
</dbReference>
<reference evidence="4 5" key="1">
    <citation type="submission" date="2018-04" db="EMBL/GenBank/DDBJ databases">
        <title>Genomic Encyclopedia of Archaeal and Bacterial Type Strains, Phase II (KMG-II): from individual species to whole genera.</title>
        <authorList>
            <person name="Goeker M."/>
        </authorList>
    </citation>
    <scope>NUCLEOTIDE SEQUENCE [LARGE SCALE GENOMIC DNA]</scope>
    <source>
        <strain evidence="4 5">DSM 100434</strain>
    </source>
</reference>
<evidence type="ECO:0000256" key="1">
    <source>
        <dbReference type="SAM" id="MobiDB-lite"/>
    </source>
</evidence>
<keyword evidence="5" id="KW-1185">Reference proteome</keyword>
<dbReference type="InterPro" id="IPR036390">
    <property type="entry name" value="WH_DNA-bd_sf"/>
</dbReference>
<dbReference type="Pfam" id="PF07848">
    <property type="entry name" value="PaaX"/>
    <property type="match status" value="1"/>
</dbReference>
<dbReference type="InterPro" id="IPR011965">
    <property type="entry name" value="PaaX_trns_reg"/>
</dbReference>
<feature type="region of interest" description="Disordered" evidence="1">
    <location>
        <begin position="250"/>
        <end position="278"/>
    </location>
</feature>
<evidence type="ECO:0000313" key="5">
    <source>
        <dbReference type="Proteomes" id="UP000244077"/>
    </source>
</evidence>
<comment type="caution">
    <text evidence="4">The sequence shown here is derived from an EMBL/GenBank/DDBJ whole genome shotgun (WGS) entry which is preliminary data.</text>
</comment>
<gene>
    <name evidence="4" type="ORF">C8N42_10915</name>
</gene>
<dbReference type="PANTHER" id="PTHR30319:SF1">
    <property type="entry name" value="TRANSCRIPTIONAL REPRESSOR PAAX"/>
    <property type="match status" value="1"/>
</dbReference>
<feature type="compositionally biased region" description="Polar residues" evidence="1">
    <location>
        <begin position="264"/>
        <end position="278"/>
    </location>
</feature>
<dbReference type="InterPro" id="IPR012906">
    <property type="entry name" value="PaaX-like_N"/>
</dbReference>
<protein>
    <submittedName>
        <fullName evidence="4">PaaX family transcriptional regulator</fullName>
    </submittedName>
</protein>
<evidence type="ECO:0000313" key="4">
    <source>
        <dbReference type="EMBL" id="PTQ70687.1"/>
    </source>
</evidence>
<dbReference type="AlphaFoldDB" id="A0A2T5HGJ0"/>
<feature type="domain" description="Transcriptional repressor PaaX-like C-terminal" evidence="3">
    <location>
        <begin position="159"/>
        <end position="247"/>
    </location>
</feature>
<dbReference type="InterPro" id="IPR013225">
    <property type="entry name" value="PaaX_C"/>
</dbReference>
<dbReference type="PIRSF" id="PIRSF020623">
    <property type="entry name" value="PaaX"/>
    <property type="match status" value="1"/>
</dbReference>
<dbReference type="Proteomes" id="UP000244077">
    <property type="component" value="Unassembled WGS sequence"/>
</dbReference>
<accession>A0A2T5HGJ0</accession>
<dbReference type="SUPFAM" id="SSF46785">
    <property type="entry name" value="Winged helix' DNA-binding domain"/>
    <property type="match status" value="1"/>
</dbReference>
<feature type="domain" description="Transcriptional repressor PaaX-like N-terminal" evidence="2">
    <location>
        <begin position="12"/>
        <end position="80"/>
    </location>
</feature>
<dbReference type="GO" id="GO:0006351">
    <property type="term" value="P:DNA-templated transcription"/>
    <property type="evidence" value="ECO:0007669"/>
    <property type="project" value="InterPro"/>
</dbReference>
<dbReference type="Gene3D" id="1.10.10.10">
    <property type="entry name" value="Winged helix-like DNA-binding domain superfamily/Winged helix DNA-binding domain"/>
    <property type="match status" value="1"/>
</dbReference>
<dbReference type="Gene3D" id="1.20.58.1460">
    <property type="match status" value="1"/>
</dbReference>
<dbReference type="InterPro" id="IPR036388">
    <property type="entry name" value="WH-like_DNA-bd_sf"/>
</dbReference>
<dbReference type="Pfam" id="PF08223">
    <property type="entry name" value="PaaX_C"/>
    <property type="match status" value="1"/>
</dbReference>
<name>A0A2T5HGJ0_9RHOB</name>
<organism evidence="4 5">
    <name type="scientific">Celeribacter persicus</name>
    <dbReference type="NCBI Taxonomy" id="1651082"/>
    <lineage>
        <taxon>Bacteria</taxon>
        <taxon>Pseudomonadati</taxon>
        <taxon>Pseudomonadota</taxon>
        <taxon>Alphaproteobacteria</taxon>
        <taxon>Rhodobacterales</taxon>
        <taxon>Roseobacteraceae</taxon>
        <taxon>Celeribacter</taxon>
    </lineage>
</organism>
<sequence length="278" mass="30077">MSTLLHFPTPPRATGFIVTIYGDAVEPRGGVLWMGTLVEACAEQGISESLVRTAVSRLVTAGKLVGERIGRKSYYRLTEAARSEFQEAARVLYLPPVEPTGWRVCLKAPAHLPAGWVAFGEGVAVAPDRQDVAPVSGPVLSGFVLSGAEELAGVMAQHWDFAPIMARYDIFLEMFSGLSDKLAQKAPLSGAAALALRLRLVHHYRLAALADPRLPKSAWPANWPAPEARRIFVESYLALAEAADRHIGRSFHDSEGTLPDETPATRQRLSSLTAEAGR</sequence>
<evidence type="ECO:0000259" key="3">
    <source>
        <dbReference type="Pfam" id="PF08223"/>
    </source>
</evidence>
<proteinExistence type="predicted"/>
<evidence type="ECO:0000259" key="2">
    <source>
        <dbReference type="Pfam" id="PF07848"/>
    </source>
</evidence>
<dbReference type="PANTHER" id="PTHR30319">
    <property type="entry name" value="PHENYLACETIC ACID REGULATOR-RELATED TRANSCRIPTIONAL REPRESSOR"/>
    <property type="match status" value="1"/>
</dbReference>